<dbReference type="GO" id="GO:0022857">
    <property type="term" value="F:transmembrane transporter activity"/>
    <property type="evidence" value="ECO:0007669"/>
    <property type="project" value="InterPro"/>
</dbReference>
<feature type="transmembrane region" description="Helical" evidence="6">
    <location>
        <begin position="237"/>
        <end position="261"/>
    </location>
</feature>
<feature type="transmembrane region" description="Helical" evidence="6">
    <location>
        <begin position="104"/>
        <end position="127"/>
    </location>
</feature>
<reference evidence="7 8" key="1">
    <citation type="submission" date="2019-12" db="EMBL/GenBank/DDBJ databases">
        <title>Halocatena pleomorpha gen. nov. sp. nov., an extremely halophilic archaeon of family Halobacteriaceae isolated from saltpan soil.</title>
        <authorList>
            <person name="Pal Y."/>
            <person name="Verma A."/>
            <person name="Krishnamurthi S."/>
            <person name="Kumar P."/>
        </authorList>
    </citation>
    <scope>NUCLEOTIDE SEQUENCE [LARGE SCALE GENOMIC DNA]</scope>
    <source>
        <strain evidence="7 8">JCM 16495</strain>
    </source>
</reference>
<feature type="transmembrane region" description="Helical" evidence="6">
    <location>
        <begin position="273"/>
        <end position="297"/>
    </location>
</feature>
<dbReference type="CDD" id="cd06580">
    <property type="entry name" value="TM_PBP1_transp_TpRbsC_like"/>
    <property type="match status" value="1"/>
</dbReference>
<organism evidence="7 8">
    <name type="scientific">Halomarina oriensis</name>
    <dbReference type="NCBI Taxonomy" id="671145"/>
    <lineage>
        <taxon>Archaea</taxon>
        <taxon>Methanobacteriati</taxon>
        <taxon>Methanobacteriota</taxon>
        <taxon>Stenosarchaea group</taxon>
        <taxon>Halobacteria</taxon>
        <taxon>Halobacteriales</taxon>
        <taxon>Natronomonadaceae</taxon>
        <taxon>Halomarina</taxon>
    </lineage>
</organism>
<protein>
    <submittedName>
        <fullName evidence="7">ABC transporter permease</fullName>
    </submittedName>
</protein>
<keyword evidence="8" id="KW-1185">Reference proteome</keyword>
<keyword evidence="2" id="KW-1003">Cell membrane</keyword>
<dbReference type="RefSeq" id="WP_158206035.1">
    <property type="nucleotide sequence ID" value="NZ_WSZK01000034.1"/>
</dbReference>
<evidence type="ECO:0000256" key="3">
    <source>
        <dbReference type="ARBA" id="ARBA00022692"/>
    </source>
</evidence>
<dbReference type="Pfam" id="PF02653">
    <property type="entry name" value="BPD_transp_2"/>
    <property type="match status" value="1"/>
</dbReference>
<dbReference type="GO" id="GO:0005886">
    <property type="term" value="C:plasma membrane"/>
    <property type="evidence" value="ECO:0007669"/>
    <property type="project" value="UniProtKB-SubCell"/>
</dbReference>
<dbReference type="PANTHER" id="PTHR43370">
    <property type="entry name" value="SUGAR ABC TRANSPORTER INTEGRAL MEMBRANE PROTEIN-RELATED"/>
    <property type="match status" value="1"/>
</dbReference>
<dbReference type="OrthoDB" id="372203at2157"/>
<evidence type="ECO:0000256" key="6">
    <source>
        <dbReference type="SAM" id="Phobius"/>
    </source>
</evidence>
<keyword evidence="4 6" id="KW-1133">Transmembrane helix</keyword>
<feature type="transmembrane region" description="Helical" evidence="6">
    <location>
        <begin position="318"/>
        <end position="337"/>
    </location>
</feature>
<proteinExistence type="predicted"/>
<sequence>MSGATLETGERTRLLVGGVLVVVAIAVLSTTVFDLPVADILTVGFVERLLQAASPIALAAIGGLYAEKSGVFNIGLEGFMIFGAVTAASVTFLLGGEGPNQADLWVGILGATVVCTLFAFAFAVLLVRYQANQIVAGLAVWFVGLGFGPFLAVLLWGNRNSPGLTSMNDLTVPVLSELPVVGPLLFDTSPLVWLAALVAVAAWVVLFRTKYGYWIQAAGENPEALDTAGIDVARVRYAAVVFSGAMAGLGGAVLMAHAGSFTGTGDTMVNGRGWIAIVAYLFGNYNPIGAAAAALLFGGLDMLQIQFQTAGIELPNRLVNLFPYVAVVVVLTVWGSTRMPSAVGEHYESEE</sequence>
<feature type="transmembrane region" description="Helical" evidence="6">
    <location>
        <begin position="12"/>
        <end position="33"/>
    </location>
</feature>
<gene>
    <name evidence="7" type="ORF">GQS65_18140</name>
</gene>
<evidence type="ECO:0000256" key="4">
    <source>
        <dbReference type="ARBA" id="ARBA00022989"/>
    </source>
</evidence>
<evidence type="ECO:0000313" key="7">
    <source>
        <dbReference type="EMBL" id="MWG36381.1"/>
    </source>
</evidence>
<evidence type="ECO:0000256" key="2">
    <source>
        <dbReference type="ARBA" id="ARBA00022475"/>
    </source>
</evidence>
<dbReference type="EMBL" id="WSZK01000034">
    <property type="protein sequence ID" value="MWG36381.1"/>
    <property type="molecule type" value="Genomic_DNA"/>
</dbReference>
<name>A0A6B0GQN1_9EURY</name>
<dbReference type="PANTHER" id="PTHR43370:SF1">
    <property type="entry name" value="GUANOSINE ABC TRANSPORTER PERMEASE PROTEIN NUPQ"/>
    <property type="match status" value="1"/>
</dbReference>
<evidence type="ECO:0000313" key="8">
    <source>
        <dbReference type="Proteomes" id="UP000451471"/>
    </source>
</evidence>
<dbReference type="InterPro" id="IPR001851">
    <property type="entry name" value="ABC_transp_permease"/>
</dbReference>
<comment type="caution">
    <text evidence="7">The sequence shown here is derived from an EMBL/GenBank/DDBJ whole genome shotgun (WGS) entry which is preliminary data.</text>
</comment>
<evidence type="ECO:0000256" key="1">
    <source>
        <dbReference type="ARBA" id="ARBA00004651"/>
    </source>
</evidence>
<feature type="transmembrane region" description="Helical" evidence="6">
    <location>
        <begin position="45"/>
        <end position="66"/>
    </location>
</feature>
<evidence type="ECO:0000256" key="5">
    <source>
        <dbReference type="ARBA" id="ARBA00023136"/>
    </source>
</evidence>
<keyword evidence="5 6" id="KW-0472">Membrane</keyword>
<keyword evidence="3 6" id="KW-0812">Transmembrane</keyword>
<accession>A0A6B0GQN1</accession>
<feature type="transmembrane region" description="Helical" evidence="6">
    <location>
        <begin position="134"/>
        <end position="157"/>
    </location>
</feature>
<feature type="transmembrane region" description="Helical" evidence="6">
    <location>
        <begin position="78"/>
        <end position="98"/>
    </location>
</feature>
<feature type="transmembrane region" description="Helical" evidence="6">
    <location>
        <begin position="190"/>
        <end position="207"/>
    </location>
</feature>
<dbReference type="AlphaFoldDB" id="A0A6B0GQN1"/>
<dbReference type="Proteomes" id="UP000451471">
    <property type="component" value="Unassembled WGS sequence"/>
</dbReference>
<comment type="subcellular location">
    <subcellularLocation>
        <location evidence="1">Cell membrane</location>
        <topology evidence="1">Multi-pass membrane protein</topology>
    </subcellularLocation>
</comment>